<dbReference type="Pfam" id="PF01061">
    <property type="entry name" value="ABC2_membrane"/>
    <property type="match status" value="1"/>
</dbReference>
<sequence length="285" mass="32639">MRQRQFMRWQWEIKPESAWFEWNWKEIWNYRHLLLRLIRRDFLTQYQQTLLGPAWVVIQPLVTVLLYVIIFDRVVGISTNETPPTLFYLSGIIIWNLFAESFSGTVYTFTANAPLFAKVYFPRLIIPFSVTASHIIRFFIQFLLFIGFYVYNLYTGTVSFNLLYSLVAVPLAILVSAGLGLGAGLALSVFLAKYRDLTNLIQLTVRLLMFATPIIYPLSIVPDKIKAIMVYNPLVPVIEFFRVAFLGEGTTSGIQLAYSAASVIVIFFIGSILFNKMGSKLIDVV</sequence>
<keyword evidence="4 9" id="KW-1003">Cell membrane</keyword>
<feature type="transmembrane region" description="Helical" evidence="9">
    <location>
        <begin position="163"/>
        <end position="191"/>
    </location>
</feature>
<keyword evidence="8 9" id="KW-0472">Membrane</keyword>
<comment type="similarity">
    <text evidence="2 9">Belongs to the ABC-2 integral membrane protein family.</text>
</comment>
<evidence type="ECO:0000256" key="6">
    <source>
        <dbReference type="ARBA" id="ARBA00022692"/>
    </source>
</evidence>
<dbReference type="Proteomes" id="UP001597112">
    <property type="component" value="Unassembled WGS sequence"/>
</dbReference>
<organism evidence="11 12">
    <name type="scientific">Ohtaekwangia kribbensis</name>
    <dbReference type="NCBI Taxonomy" id="688913"/>
    <lineage>
        <taxon>Bacteria</taxon>
        <taxon>Pseudomonadati</taxon>
        <taxon>Bacteroidota</taxon>
        <taxon>Cytophagia</taxon>
        <taxon>Cytophagales</taxon>
        <taxon>Fulvivirgaceae</taxon>
        <taxon>Ohtaekwangia</taxon>
    </lineage>
</organism>
<dbReference type="PANTHER" id="PTHR30413">
    <property type="entry name" value="INNER MEMBRANE TRANSPORT PERMEASE"/>
    <property type="match status" value="1"/>
</dbReference>
<evidence type="ECO:0000256" key="1">
    <source>
        <dbReference type="ARBA" id="ARBA00004429"/>
    </source>
</evidence>
<dbReference type="InterPro" id="IPR047817">
    <property type="entry name" value="ABC2_TM_bact-type"/>
</dbReference>
<keyword evidence="6 9" id="KW-0812">Transmembrane</keyword>
<keyword evidence="3 9" id="KW-0813">Transport</keyword>
<evidence type="ECO:0000256" key="9">
    <source>
        <dbReference type="RuleBase" id="RU361157"/>
    </source>
</evidence>
<accession>A0ABW3KB30</accession>
<feature type="domain" description="ABC transmembrane type-2" evidence="10">
    <location>
        <begin position="51"/>
        <end position="277"/>
    </location>
</feature>
<proteinExistence type="inferred from homology"/>
<evidence type="ECO:0000256" key="4">
    <source>
        <dbReference type="ARBA" id="ARBA00022475"/>
    </source>
</evidence>
<feature type="transmembrane region" description="Helical" evidence="9">
    <location>
        <begin position="49"/>
        <end position="71"/>
    </location>
</feature>
<feature type="transmembrane region" description="Helical" evidence="9">
    <location>
        <begin position="203"/>
        <end position="221"/>
    </location>
</feature>
<dbReference type="InterPro" id="IPR013525">
    <property type="entry name" value="ABC2_TM"/>
</dbReference>
<keyword evidence="12" id="KW-1185">Reference proteome</keyword>
<feature type="transmembrane region" description="Helical" evidence="9">
    <location>
        <begin position="124"/>
        <end position="151"/>
    </location>
</feature>
<evidence type="ECO:0000313" key="12">
    <source>
        <dbReference type="Proteomes" id="UP001597112"/>
    </source>
</evidence>
<comment type="subcellular location">
    <subcellularLocation>
        <location evidence="1">Cell inner membrane</location>
        <topology evidence="1">Multi-pass membrane protein</topology>
    </subcellularLocation>
    <subcellularLocation>
        <location evidence="9">Cell membrane</location>
        <topology evidence="9">Multi-pass membrane protein</topology>
    </subcellularLocation>
</comment>
<dbReference type="EMBL" id="JBHTKA010000015">
    <property type="protein sequence ID" value="MFD1003278.1"/>
    <property type="molecule type" value="Genomic_DNA"/>
</dbReference>
<gene>
    <name evidence="11" type="ORF">ACFQ21_28390</name>
</gene>
<evidence type="ECO:0000256" key="2">
    <source>
        <dbReference type="ARBA" id="ARBA00007783"/>
    </source>
</evidence>
<evidence type="ECO:0000313" key="11">
    <source>
        <dbReference type="EMBL" id="MFD1003278.1"/>
    </source>
</evidence>
<dbReference type="RefSeq" id="WP_377585759.1">
    <property type="nucleotide sequence ID" value="NZ_JBHTKA010000015.1"/>
</dbReference>
<protein>
    <recommendedName>
        <fullName evidence="9">Transport permease protein</fullName>
    </recommendedName>
</protein>
<keyword evidence="7 9" id="KW-1133">Transmembrane helix</keyword>
<dbReference type="PROSITE" id="PS51012">
    <property type="entry name" value="ABC_TM2"/>
    <property type="match status" value="1"/>
</dbReference>
<evidence type="ECO:0000256" key="7">
    <source>
        <dbReference type="ARBA" id="ARBA00022989"/>
    </source>
</evidence>
<comment type="caution">
    <text evidence="11">The sequence shown here is derived from an EMBL/GenBank/DDBJ whole genome shotgun (WGS) entry which is preliminary data.</text>
</comment>
<evidence type="ECO:0000256" key="5">
    <source>
        <dbReference type="ARBA" id="ARBA00022519"/>
    </source>
</evidence>
<keyword evidence="5" id="KW-0997">Cell inner membrane</keyword>
<dbReference type="PANTHER" id="PTHR30413:SF8">
    <property type="entry name" value="TRANSPORT PERMEASE PROTEIN"/>
    <property type="match status" value="1"/>
</dbReference>
<evidence type="ECO:0000259" key="10">
    <source>
        <dbReference type="PROSITE" id="PS51012"/>
    </source>
</evidence>
<feature type="transmembrane region" description="Helical" evidence="9">
    <location>
        <begin position="256"/>
        <end position="274"/>
    </location>
</feature>
<feature type="transmembrane region" description="Helical" evidence="9">
    <location>
        <begin position="86"/>
        <end position="112"/>
    </location>
</feature>
<evidence type="ECO:0000256" key="3">
    <source>
        <dbReference type="ARBA" id="ARBA00022448"/>
    </source>
</evidence>
<reference evidence="12" key="1">
    <citation type="journal article" date="2019" name="Int. J. Syst. Evol. Microbiol.">
        <title>The Global Catalogue of Microorganisms (GCM) 10K type strain sequencing project: providing services to taxonomists for standard genome sequencing and annotation.</title>
        <authorList>
            <consortium name="The Broad Institute Genomics Platform"/>
            <consortium name="The Broad Institute Genome Sequencing Center for Infectious Disease"/>
            <person name="Wu L."/>
            <person name="Ma J."/>
        </authorList>
    </citation>
    <scope>NUCLEOTIDE SEQUENCE [LARGE SCALE GENOMIC DNA]</scope>
    <source>
        <strain evidence="12">CCUG 58938</strain>
    </source>
</reference>
<evidence type="ECO:0000256" key="8">
    <source>
        <dbReference type="ARBA" id="ARBA00023136"/>
    </source>
</evidence>
<name>A0ABW3KB30_9BACT</name>